<feature type="transmembrane region" description="Helical" evidence="1">
    <location>
        <begin position="6"/>
        <end position="27"/>
    </location>
</feature>
<dbReference type="Proteomes" id="UP000289859">
    <property type="component" value="Unassembled WGS sequence"/>
</dbReference>
<keyword evidence="1" id="KW-1133">Transmembrane helix</keyword>
<dbReference type="EMBL" id="QOVK01000009">
    <property type="protein sequence ID" value="RXG20923.1"/>
    <property type="molecule type" value="Genomic_DNA"/>
</dbReference>
<comment type="caution">
    <text evidence="2">The sequence shown here is derived from an EMBL/GenBank/DDBJ whole genome shotgun (WGS) entry which is preliminary data.</text>
</comment>
<protein>
    <submittedName>
        <fullName evidence="2">Uncharacterized protein</fullName>
    </submittedName>
</protein>
<evidence type="ECO:0000313" key="3">
    <source>
        <dbReference type="Proteomes" id="UP000289859"/>
    </source>
</evidence>
<accession>A0A4Q0P2Y5</accession>
<evidence type="ECO:0000313" key="2">
    <source>
        <dbReference type="EMBL" id="RXG20923.1"/>
    </source>
</evidence>
<keyword evidence="1" id="KW-0472">Membrane</keyword>
<keyword evidence="3" id="KW-1185">Reference proteome</keyword>
<reference evidence="2 3" key="1">
    <citation type="submission" date="2018-07" db="EMBL/GenBank/DDBJ databases">
        <title>Leeuwenhoekiella genomics.</title>
        <authorList>
            <person name="Tahon G."/>
            <person name="Willems A."/>
        </authorList>
    </citation>
    <scope>NUCLEOTIDE SEQUENCE [LARGE SCALE GENOMIC DNA]</scope>
    <source>
        <strain evidence="2 3">LMG 29608</strain>
    </source>
</reference>
<gene>
    <name evidence="2" type="ORF">DSM02_2294</name>
</gene>
<dbReference type="AlphaFoldDB" id="A0A4Q0P2Y5"/>
<name>A0A4Q0P2Y5_9FLAO</name>
<sequence>MMNLENSFILTIGLSGIVFLIVAVFMYKFPPKKINPLYGYRTVKAMRNQDN</sequence>
<proteinExistence type="predicted"/>
<evidence type="ECO:0000256" key="1">
    <source>
        <dbReference type="SAM" id="Phobius"/>
    </source>
</evidence>
<keyword evidence="1" id="KW-0812">Transmembrane</keyword>
<organism evidence="2 3">
    <name type="scientific">Leeuwenhoekiella polynyae</name>
    <dbReference type="NCBI Taxonomy" id="1550906"/>
    <lineage>
        <taxon>Bacteria</taxon>
        <taxon>Pseudomonadati</taxon>
        <taxon>Bacteroidota</taxon>
        <taxon>Flavobacteriia</taxon>
        <taxon>Flavobacteriales</taxon>
        <taxon>Flavobacteriaceae</taxon>
        <taxon>Leeuwenhoekiella</taxon>
    </lineage>
</organism>